<keyword evidence="6" id="KW-1185">Reference proteome</keyword>
<comment type="caution">
    <text evidence="5">The sequence shown here is derived from an EMBL/GenBank/DDBJ whole genome shotgun (WGS) entry which is preliminary data.</text>
</comment>
<dbReference type="PANTHER" id="PTHR48043">
    <property type="entry name" value="EG:EG0003.4 PROTEIN-RELATED"/>
    <property type="match status" value="1"/>
</dbReference>
<feature type="chain" id="PRO_5043552548" evidence="4">
    <location>
        <begin position="20"/>
        <end position="359"/>
    </location>
</feature>
<proteinExistence type="inferred from homology"/>
<comment type="similarity">
    <text evidence="1">Belongs to the UDP-glycosyltransferase family.</text>
</comment>
<dbReference type="Pfam" id="PF00201">
    <property type="entry name" value="UDPGT"/>
    <property type="match status" value="1"/>
</dbReference>
<feature type="signal peptide" evidence="4">
    <location>
        <begin position="1"/>
        <end position="19"/>
    </location>
</feature>
<gene>
    <name evidence="5" type="ORF">NQ314_001291</name>
</gene>
<dbReference type="GO" id="GO:0008194">
    <property type="term" value="F:UDP-glycosyltransferase activity"/>
    <property type="evidence" value="ECO:0007669"/>
    <property type="project" value="InterPro"/>
</dbReference>
<accession>A0AAV8ZU39</accession>
<dbReference type="InterPro" id="IPR050271">
    <property type="entry name" value="UDP-glycosyltransferase"/>
</dbReference>
<dbReference type="InterPro" id="IPR002213">
    <property type="entry name" value="UDP_glucos_trans"/>
</dbReference>
<sequence>MDKFLLLIELFSVISFSQCARILGVFQMPTISHQSVFQSLWKELSLRGHTVTVITPNPLKDPSLINLTEIDINYTYEIMERHGFQFFMSKELPIYTKIPRIFSLNYELSEEILKNGEFIKLYNNSNEKFDLIIAQTYVCPIMYSLSAKMKAPIIGVSSMGGWTGSHFAMGNPSPPSLYSEMFLPYNGEMSFYERFCSTLYYLWTRYFLTFEAIPKSDKIARKYLGNDIPYLGEVEKNLSVLFLTTNPILYTPRPTVPTIISLQQLHIKPKKALPSDLQNILDDAKEGVIYFSLGSNVKSINMPERIRNVLIEAFNELPYTILWKWESDDLPDKPKNVIIKKWLPQQDVLGKLIVIISYL</sequence>
<dbReference type="SUPFAM" id="SSF53756">
    <property type="entry name" value="UDP-Glycosyltransferase/glycogen phosphorylase"/>
    <property type="match status" value="1"/>
</dbReference>
<protein>
    <submittedName>
        <fullName evidence="5">Uncharacterized protein</fullName>
    </submittedName>
</protein>
<evidence type="ECO:0000313" key="6">
    <source>
        <dbReference type="Proteomes" id="UP001162156"/>
    </source>
</evidence>
<dbReference type="AlphaFoldDB" id="A0AAV8ZU39"/>
<dbReference type="Proteomes" id="UP001162156">
    <property type="component" value="Unassembled WGS sequence"/>
</dbReference>
<keyword evidence="3" id="KW-0808">Transferase</keyword>
<dbReference type="PANTHER" id="PTHR48043:SF159">
    <property type="entry name" value="EG:EG0003.4 PROTEIN-RELATED"/>
    <property type="match status" value="1"/>
</dbReference>
<keyword evidence="4" id="KW-0732">Signal</keyword>
<evidence type="ECO:0000256" key="1">
    <source>
        <dbReference type="ARBA" id="ARBA00009995"/>
    </source>
</evidence>
<organism evidence="5 6">
    <name type="scientific">Rhamnusium bicolor</name>
    <dbReference type="NCBI Taxonomy" id="1586634"/>
    <lineage>
        <taxon>Eukaryota</taxon>
        <taxon>Metazoa</taxon>
        <taxon>Ecdysozoa</taxon>
        <taxon>Arthropoda</taxon>
        <taxon>Hexapoda</taxon>
        <taxon>Insecta</taxon>
        <taxon>Pterygota</taxon>
        <taxon>Neoptera</taxon>
        <taxon>Endopterygota</taxon>
        <taxon>Coleoptera</taxon>
        <taxon>Polyphaga</taxon>
        <taxon>Cucujiformia</taxon>
        <taxon>Chrysomeloidea</taxon>
        <taxon>Cerambycidae</taxon>
        <taxon>Lepturinae</taxon>
        <taxon>Rhagiini</taxon>
        <taxon>Rhamnusium</taxon>
    </lineage>
</organism>
<evidence type="ECO:0000313" key="5">
    <source>
        <dbReference type="EMBL" id="KAJ8970379.1"/>
    </source>
</evidence>
<evidence type="ECO:0000256" key="2">
    <source>
        <dbReference type="ARBA" id="ARBA00022676"/>
    </source>
</evidence>
<dbReference type="Gene3D" id="3.40.50.2000">
    <property type="entry name" value="Glycogen Phosphorylase B"/>
    <property type="match status" value="1"/>
</dbReference>
<reference evidence="5" key="1">
    <citation type="journal article" date="2023" name="Insect Mol. Biol.">
        <title>Genome sequencing provides insights into the evolution of gene families encoding plant cell wall-degrading enzymes in longhorned beetles.</title>
        <authorList>
            <person name="Shin N.R."/>
            <person name="Okamura Y."/>
            <person name="Kirsch R."/>
            <person name="Pauchet Y."/>
        </authorList>
    </citation>
    <scope>NUCLEOTIDE SEQUENCE</scope>
    <source>
        <strain evidence="5">RBIC_L_NR</strain>
    </source>
</reference>
<name>A0AAV8ZU39_9CUCU</name>
<dbReference type="EMBL" id="JANEYF010000366">
    <property type="protein sequence ID" value="KAJ8970379.1"/>
    <property type="molecule type" value="Genomic_DNA"/>
</dbReference>
<keyword evidence="2" id="KW-0328">Glycosyltransferase</keyword>
<evidence type="ECO:0000256" key="4">
    <source>
        <dbReference type="SAM" id="SignalP"/>
    </source>
</evidence>
<evidence type="ECO:0000256" key="3">
    <source>
        <dbReference type="ARBA" id="ARBA00022679"/>
    </source>
</evidence>
<dbReference type="CDD" id="cd03784">
    <property type="entry name" value="GT1_Gtf-like"/>
    <property type="match status" value="1"/>
</dbReference>